<organism evidence="3 4">
    <name type="scientific">Cupriavidus nantongensis</name>
    <dbReference type="NCBI Taxonomy" id="1796606"/>
    <lineage>
        <taxon>Bacteria</taxon>
        <taxon>Pseudomonadati</taxon>
        <taxon>Pseudomonadota</taxon>
        <taxon>Betaproteobacteria</taxon>
        <taxon>Burkholderiales</taxon>
        <taxon>Burkholderiaceae</taxon>
        <taxon>Cupriavidus</taxon>
    </lineage>
</organism>
<evidence type="ECO:0000313" key="4">
    <source>
        <dbReference type="Proteomes" id="UP000075238"/>
    </source>
</evidence>
<feature type="compositionally biased region" description="Basic and acidic residues" evidence="1">
    <location>
        <begin position="14"/>
        <end position="24"/>
    </location>
</feature>
<dbReference type="Gene3D" id="1.10.287.110">
    <property type="entry name" value="DnaJ domain"/>
    <property type="match status" value="1"/>
</dbReference>
<dbReference type="STRING" id="1796606.A2G96_07685"/>
<feature type="domain" description="J" evidence="2">
    <location>
        <begin position="164"/>
        <end position="219"/>
    </location>
</feature>
<reference evidence="3 4" key="1">
    <citation type="submission" date="2016-03" db="EMBL/GenBank/DDBJ databases">
        <title>Complete genome sequence of a novel chlorpyrifos degrading bacterium, Cupriavidus nantongensis sp. X1.</title>
        <authorList>
            <person name="Fang L."/>
        </authorList>
    </citation>
    <scope>NUCLEOTIDE SEQUENCE [LARGE SCALE GENOMIC DNA]</scope>
    <source>
        <strain evidence="3 4">X1</strain>
    </source>
</reference>
<dbReference type="KEGG" id="cnan:A2G96_07685"/>
<dbReference type="AlphaFoldDB" id="A0A142JHR3"/>
<dbReference type="PROSITE" id="PS50076">
    <property type="entry name" value="DNAJ_2"/>
    <property type="match status" value="1"/>
</dbReference>
<feature type="region of interest" description="Disordered" evidence="1">
    <location>
        <begin position="187"/>
        <end position="219"/>
    </location>
</feature>
<accession>A0A142JHR3</accession>
<name>A0A142JHR3_9BURK</name>
<dbReference type="OrthoDB" id="581986at2"/>
<evidence type="ECO:0000256" key="1">
    <source>
        <dbReference type="SAM" id="MobiDB-lite"/>
    </source>
</evidence>
<dbReference type="EMBL" id="CP014844">
    <property type="protein sequence ID" value="AMR77625.1"/>
    <property type="molecule type" value="Genomic_DNA"/>
</dbReference>
<feature type="region of interest" description="Disordered" evidence="1">
    <location>
        <begin position="1"/>
        <end position="24"/>
    </location>
</feature>
<evidence type="ECO:0000259" key="2">
    <source>
        <dbReference type="PROSITE" id="PS50076"/>
    </source>
</evidence>
<proteinExistence type="predicted"/>
<sequence>MTNYPLTWPAGWPRKTDAQRADARFGRKDRRTVNYTNGASSSYTTTKALTVSDGVNRVLDELARLGARPAFTVISTNVVTRLDGLPRSGQREPADPGAAVYWQDRTGAPRVMAIDQYRAVADNLAAIAATLEALRAIERHGGAQILDRAFTGFTALPSPAAARTWREVIGVGPAERDLTAVRAAYRRRAQAAHPDRPGGSHDEMAQLTAAMRQAEEELS</sequence>
<evidence type="ECO:0000313" key="3">
    <source>
        <dbReference type="EMBL" id="AMR77625.1"/>
    </source>
</evidence>
<dbReference type="SUPFAM" id="SSF46565">
    <property type="entry name" value="Chaperone J-domain"/>
    <property type="match status" value="1"/>
</dbReference>
<gene>
    <name evidence="3" type="ORF">A2G96_07685</name>
</gene>
<keyword evidence="4" id="KW-1185">Reference proteome</keyword>
<feature type="compositionally biased region" description="Basic and acidic residues" evidence="1">
    <location>
        <begin position="193"/>
        <end position="204"/>
    </location>
</feature>
<dbReference type="RefSeq" id="WP_062798261.1">
    <property type="nucleotide sequence ID" value="NZ_CP014844.1"/>
</dbReference>
<dbReference type="InterPro" id="IPR001623">
    <property type="entry name" value="DnaJ_domain"/>
</dbReference>
<dbReference type="Proteomes" id="UP000075238">
    <property type="component" value="Chromosome 1"/>
</dbReference>
<dbReference type="InterPro" id="IPR036869">
    <property type="entry name" value="J_dom_sf"/>
</dbReference>
<protein>
    <recommendedName>
        <fullName evidence="2">J domain-containing protein</fullName>
    </recommendedName>
</protein>